<organism evidence="1 2">
    <name type="scientific">Trichonephila inaurata madagascariensis</name>
    <dbReference type="NCBI Taxonomy" id="2747483"/>
    <lineage>
        <taxon>Eukaryota</taxon>
        <taxon>Metazoa</taxon>
        <taxon>Ecdysozoa</taxon>
        <taxon>Arthropoda</taxon>
        <taxon>Chelicerata</taxon>
        <taxon>Arachnida</taxon>
        <taxon>Araneae</taxon>
        <taxon>Araneomorphae</taxon>
        <taxon>Entelegynae</taxon>
        <taxon>Araneoidea</taxon>
        <taxon>Nephilidae</taxon>
        <taxon>Trichonephila</taxon>
        <taxon>Trichonephila inaurata</taxon>
    </lineage>
</organism>
<dbReference type="EMBL" id="BMAV01019062">
    <property type="protein sequence ID" value="GFY71752.1"/>
    <property type="molecule type" value="Genomic_DNA"/>
</dbReference>
<proteinExistence type="predicted"/>
<dbReference type="Proteomes" id="UP000886998">
    <property type="component" value="Unassembled WGS sequence"/>
</dbReference>
<keyword evidence="2" id="KW-1185">Reference proteome</keyword>
<evidence type="ECO:0000313" key="2">
    <source>
        <dbReference type="Proteomes" id="UP000886998"/>
    </source>
</evidence>
<protein>
    <submittedName>
        <fullName evidence="1">Uncharacterized protein</fullName>
    </submittedName>
</protein>
<reference evidence="1" key="1">
    <citation type="submission" date="2020-08" db="EMBL/GenBank/DDBJ databases">
        <title>Multicomponent nature underlies the extraordinary mechanical properties of spider dragline silk.</title>
        <authorList>
            <person name="Kono N."/>
            <person name="Nakamura H."/>
            <person name="Mori M."/>
            <person name="Yoshida Y."/>
            <person name="Ohtoshi R."/>
            <person name="Malay A.D."/>
            <person name="Moran D.A.P."/>
            <person name="Tomita M."/>
            <person name="Numata K."/>
            <person name="Arakawa K."/>
        </authorList>
    </citation>
    <scope>NUCLEOTIDE SEQUENCE</scope>
</reference>
<comment type="caution">
    <text evidence="1">The sequence shown here is derived from an EMBL/GenBank/DDBJ whole genome shotgun (WGS) entry which is preliminary data.</text>
</comment>
<evidence type="ECO:0000313" key="1">
    <source>
        <dbReference type="EMBL" id="GFY71752.1"/>
    </source>
</evidence>
<accession>A0A8X7CPS9</accession>
<dbReference type="AlphaFoldDB" id="A0A8X7CPS9"/>
<name>A0A8X7CPS9_9ARAC</name>
<gene>
    <name evidence="1" type="ORF">TNIN_265931</name>
</gene>
<sequence>MIILSAFSASLGDLNIRSEDKTFFVAPSKEHMIGCYSSHVGLMSRWQRVRDGERLEGDLLPMQMSLESEKSLNGIHNQFCFFVVKKGGFMLLRSRSSRAGDFAEC</sequence>